<organism evidence="1 2">
    <name type="scientific">Novosphingobium decolorationis</name>
    <dbReference type="NCBI Taxonomy" id="2698673"/>
    <lineage>
        <taxon>Bacteria</taxon>
        <taxon>Pseudomonadati</taxon>
        <taxon>Pseudomonadota</taxon>
        <taxon>Alphaproteobacteria</taxon>
        <taxon>Sphingomonadales</taxon>
        <taxon>Sphingomonadaceae</taxon>
        <taxon>Novosphingobium</taxon>
    </lineage>
</organism>
<dbReference type="InterPro" id="IPR025365">
    <property type="entry name" value="DUF4269"/>
</dbReference>
<reference evidence="1 2" key="1">
    <citation type="journal article" date="2021" name="Int. J. Syst. Evol. Microbiol.">
        <title>Novosphingobium decolorationis sp. nov., an aniline blue-decolourizing bacterium isolated from East Pacific sediment.</title>
        <authorList>
            <person name="Chen X."/>
            <person name="Dong B."/>
            <person name="Chen T."/>
            <person name="Ren N."/>
            <person name="Wang J."/>
            <person name="Xu Y."/>
            <person name="Yang J."/>
            <person name="Zhu S."/>
            <person name="Chen J."/>
        </authorList>
    </citation>
    <scope>NUCLEOTIDE SEQUENCE [LARGE SCALE GENOMIC DNA]</scope>
    <source>
        <strain evidence="1 2">502str22</strain>
    </source>
</reference>
<dbReference type="EMBL" id="CP054856">
    <property type="protein sequence ID" value="QVM83937.1"/>
    <property type="molecule type" value="Genomic_DNA"/>
</dbReference>
<accession>A0ABX8E416</accession>
<gene>
    <name evidence="1" type="ORF">HT578_09730</name>
</gene>
<dbReference type="RefSeq" id="WP_213503808.1">
    <property type="nucleotide sequence ID" value="NZ_CP054856.1"/>
</dbReference>
<evidence type="ECO:0000313" key="2">
    <source>
        <dbReference type="Proteomes" id="UP000677126"/>
    </source>
</evidence>
<sequence length="172" mass="18585">MDWRGILASSGLPDVLAAYDARVVGTFPLGLDVAGSDVDIVCHAPDAKAFAHELWARFAQSEHFALRQWTQGERAVIAQFSICDLPLEVFGAPVPVAMQAGWRHFEVERRLLALGGVAFHAAVREVRRSGVKTEPAFAQVLGLAGDPYARLFELASARDSQLRGTLAQAGFA</sequence>
<name>A0ABX8E416_9SPHN</name>
<proteinExistence type="predicted"/>
<evidence type="ECO:0000313" key="1">
    <source>
        <dbReference type="EMBL" id="QVM83937.1"/>
    </source>
</evidence>
<protein>
    <submittedName>
        <fullName evidence="1">DUF4269 domain-containing protein</fullName>
    </submittedName>
</protein>
<keyword evidence="2" id="KW-1185">Reference proteome</keyword>
<dbReference type="Pfam" id="PF14091">
    <property type="entry name" value="DUF4269"/>
    <property type="match status" value="1"/>
</dbReference>
<dbReference type="Proteomes" id="UP000677126">
    <property type="component" value="Chromosome"/>
</dbReference>